<proteinExistence type="predicted"/>
<sequence length="50" mass="5346">PQRDPGGEGGVLRAYLPGAQRVELLDEDGATLAELEQSDPGSGLFQRHLE</sequence>
<name>A0AAP1RCA1_ECOLX</name>
<dbReference type="Proteomes" id="UP000640866">
    <property type="component" value="Unassembled WGS sequence"/>
</dbReference>
<organism evidence="1 2">
    <name type="scientific">Escherichia coli</name>
    <dbReference type="NCBI Taxonomy" id="562"/>
    <lineage>
        <taxon>Bacteria</taxon>
        <taxon>Pseudomonadati</taxon>
        <taxon>Pseudomonadota</taxon>
        <taxon>Gammaproteobacteria</taxon>
        <taxon>Enterobacterales</taxon>
        <taxon>Enterobacteriaceae</taxon>
        <taxon>Escherichia</taxon>
    </lineage>
</organism>
<accession>A0AAP1RCA1</accession>
<dbReference type="AlphaFoldDB" id="A0AAP1RCA1"/>
<comment type="caution">
    <text evidence="1">The sequence shown here is derived from an EMBL/GenBank/DDBJ whole genome shotgun (WGS) entry which is preliminary data.</text>
</comment>
<evidence type="ECO:0000313" key="1">
    <source>
        <dbReference type="EMBL" id="MBE0981280.1"/>
    </source>
</evidence>
<reference evidence="1" key="1">
    <citation type="submission" date="2020-09" db="EMBL/GenBank/DDBJ databases">
        <title>Emerging polyconal dissemination of OXA-244-producing E. coli in France.</title>
        <authorList>
            <person name="Emeraud C."/>
            <person name="Girlich D."/>
            <person name="Bonnin R.A."/>
            <person name="Jousset A.B."/>
            <person name="Naas T."/>
            <person name="Dortet L."/>
        </authorList>
    </citation>
    <scope>NUCLEOTIDE SEQUENCE</scope>
    <source>
        <strain evidence="1">225E3</strain>
    </source>
</reference>
<feature type="non-terminal residue" evidence="1">
    <location>
        <position position="1"/>
    </location>
</feature>
<gene>
    <name evidence="1" type="ORF">IH772_29735</name>
</gene>
<feature type="non-terminal residue" evidence="1">
    <location>
        <position position="50"/>
    </location>
</feature>
<evidence type="ECO:0000313" key="2">
    <source>
        <dbReference type="Proteomes" id="UP000640866"/>
    </source>
</evidence>
<dbReference type="EMBL" id="JACZOI010000701">
    <property type="protein sequence ID" value="MBE0981280.1"/>
    <property type="molecule type" value="Genomic_DNA"/>
</dbReference>
<protein>
    <submittedName>
        <fullName evidence="1">Uncharacterized protein</fullName>
    </submittedName>
</protein>